<evidence type="ECO:0000256" key="9">
    <source>
        <dbReference type="SAM" id="Coils"/>
    </source>
</evidence>
<feature type="region of interest" description="Disordered" evidence="10">
    <location>
        <begin position="783"/>
        <end position="803"/>
    </location>
</feature>
<feature type="compositionally biased region" description="Polar residues" evidence="10">
    <location>
        <begin position="104"/>
        <end position="113"/>
    </location>
</feature>
<dbReference type="OrthoDB" id="1854502at2759"/>
<dbReference type="GO" id="GO:0005886">
    <property type="term" value="C:plasma membrane"/>
    <property type="evidence" value="ECO:0007669"/>
    <property type="project" value="TreeGrafter"/>
</dbReference>
<dbReference type="SUPFAM" id="SSF144000">
    <property type="entry name" value="Oxysterol-binding protein-like"/>
    <property type="match status" value="1"/>
</dbReference>
<comment type="caution">
    <text evidence="13">The sequence shown here is derived from an EMBL/GenBank/DDBJ whole genome shotgun (WGS) entry which is preliminary data.</text>
</comment>
<dbReference type="GO" id="GO:0032934">
    <property type="term" value="F:sterol binding"/>
    <property type="evidence" value="ECO:0007669"/>
    <property type="project" value="TreeGrafter"/>
</dbReference>
<dbReference type="GO" id="GO:0035621">
    <property type="term" value="P:ER to Golgi ceramide transport"/>
    <property type="evidence" value="ECO:0007669"/>
    <property type="project" value="TreeGrafter"/>
</dbReference>
<sequence length="947" mass="105449">MQEVTVKARSSFRHSVTVDRPGQELVWNFATKRKNISFGLFRQVGQPPSTPQQQNARRQSQPEPASIPEPANLPRTNTITNLLRKRGNTAPLSPTTPPLRTADHAQTQSNSPERVTPSPSTSVPPSTHESLFSAENLTELIPISHFDSSKVTVNGSFVASEPGVYVLVFDNTFSVNTPKKLFFFVAVRDVNQQTAVQKQVEGWILKKGNRKSQGYLQRWLQINSVGILSYSKEPGGQARALIPLQSAAVRLDHDNWLIVIDAGTAILHMKGQNQQDFQMWVDCLQTHIQTSKFHATPAQLLRGNSNFSTDSSQSGFISASSDGWESALREVTESHRQAEQTVLQALEKVMQIKQNAEKPETHAQILPIASDLTNTINFLQITLLKLNKQTVSYSDTMFAILSATDEAFKSCLADNNKTRASHSLPMLPEIAFRNPVYKDSLPAILGDHFSEQESSASILFYDALENGSDSGGDSDYADDDSHLNAVQLKMNVTSEQPAVSIKINDDDNVESDNEKPEVKESKALDASAESKEAASDAASSSKIAAVPPPDYTSLSVVRRTNLPAPPVSMENISVMSILRNNVGKDLSTIAMPIALNEPLNLLQKLAEELEYCELLDAAAKAEDPVERMVLISAFAVSGYASTVNRAGRKPFNPLLGETYECIRPDKGFRFISEKVSHHPPVMACYAESPNYTFHQDNLVKSKFWGKSMELVPQGTVHVTFGQHKEHYKWSKVTTCMRNVFAGTRYLEHYGTMKIESSSGFTSILHFKESGYFSSAKNEISGTVYDERKSNNPSNSSGSTSSGTEVAWLSGKWDEVMYRFDKANPNNLQVIWRAVPCPAHHAQMYGFTQFAVELNEVTPDIAPLLPPTDTRFRTDQRLYENGQIDAAEAEKLRLEQKQRDTRKYMEAQGFRWDPRWFSETEPGNGDWRYKGGYFESRGAFDFQGQGIF</sequence>
<dbReference type="GO" id="GO:0034727">
    <property type="term" value="P:piecemeal microautophagy of the nucleus"/>
    <property type="evidence" value="ECO:0007669"/>
    <property type="project" value="TreeGrafter"/>
</dbReference>
<dbReference type="SUPFAM" id="SSF50729">
    <property type="entry name" value="PH domain-like"/>
    <property type="match status" value="1"/>
</dbReference>
<keyword evidence="6" id="KW-0445">Lipid transport</keyword>
<dbReference type="Gene3D" id="2.30.29.30">
    <property type="entry name" value="Pleckstrin-homology domain (PH domain)/Phosphotyrosine-binding domain (PTB)"/>
    <property type="match status" value="1"/>
</dbReference>
<dbReference type="Gene3D" id="2.40.160.120">
    <property type="match status" value="1"/>
</dbReference>
<dbReference type="InterPro" id="IPR009038">
    <property type="entry name" value="GOLD_dom"/>
</dbReference>
<dbReference type="Gene3D" id="3.30.70.3490">
    <property type="match status" value="1"/>
</dbReference>
<dbReference type="AlphaFoldDB" id="A0A507ES33"/>
<evidence type="ECO:0000256" key="1">
    <source>
        <dbReference type="ARBA" id="ARBA00004496"/>
    </source>
</evidence>
<evidence type="ECO:0000256" key="8">
    <source>
        <dbReference type="RuleBase" id="RU003844"/>
    </source>
</evidence>
<proteinExistence type="inferred from homology"/>
<feature type="coiled-coil region" evidence="9">
    <location>
        <begin position="328"/>
        <end position="355"/>
    </location>
</feature>
<reference evidence="13 14" key="1">
    <citation type="journal article" date="2019" name="Sci. Rep.">
        <title>Comparative genomics of chytrid fungi reveal insights into the obligate biotrophic and pathogenic lifestyle of Synchytrium endobioticum.</title>
        <authorList>
            <person name="van de Vossenberg B.T.L.H."/>
            <person name="Warris S."/>
            <person name="Nguyen H.D.T."/>
            <person name="van Gent-Pelzer M.P.E."/>
            <person name="Joly D.L."/>
            <person name="van de Geest H.C."/>
            <person name="Bonants P.J.M."/>
            <person name="Smith D.S."/>
            <person name="Levesque C.A."/>
            <person name="van der Lee T.A.J."/>
        </authorList>
    </citation>
    <scope>NUCLEOTIDE SEQUENCE [LARGE SCALE GENOMIC DNA]</scope>
    <source>
        <strain evidence="13 14">CBS 675.73</strain>
    </source>
</reference>
<feature type="compositionally biased region" description="Polar residues" evidence="10">
    <location>
        <begin position="51"/>
        <end position="63"/>
    </location>
</feature>
<dbReference type="SMART" id="SM00233">
    <property type="entry name" value="PH"/>
    <property type="match status" value="1"/>
</dbReference>
<dbReference type="Pfam" id="PF15409">
    <property type="entry name" value="PH_8"/>
    <property type="match status" value="1"/>
</dbReference>
<dbReference type="GO" id="GO:0005829">
    <property type="term" value="C:cytosol"/>
    <property type="evidence" value="ECO:0007669"/>
    <property type="project" value="TreeGrafter"/>
</dbReference>
<dbReference type="Gene3D" id="2.60.120.680">
    <property type="entry name" value="GOLD domain"/>
    <property type="match status" value="1"/>
</dbReference>
<keyword evidence="14" id="KW-1185">Reference proteome</keyword>
<dbReference type="InterPro" id="IPR000648">
    <property type="entry name" value="Oxysterol-bd"/>
</dbReference>
<organism evidence="13 14">
    <name type="scientific">Chytriomyces confervae</name>
    <dbReference type="NCBI Taxonomy" id="246404"/>
    <lineage>
        <taxon>Eukaryota</taxon>
        <taxon>Fungi</taxon>
        <taxon>Fungi incertae sedis</taxon>
        <taxon>Chytridiomycota</taxon>
        <taxon>Chytridiomycota incertae sedis</taxon>
        <taxon>Chytridiomycetes</taxon>
        <taxon>Chytridiales</taxon>
        <taxon>Chytriomycetaceae</taxon>
        <taxon>Chytriomyces</taxon>
    </lineage>
</organism>
<evidence type="ECO:0000256" key="3">
    <source>
        <dbReference type="ARBA" id="ARBA00022448"/>
    </source>
</evidence>
<keyword evidence="5" id="KW-0597">Phosphoprotein</keyword>
<dbReference type="InterPro" id="IPR011993">
    <property type="entry name" value="PH-like_dom_sf"/>
</dbReference>
<dbReference type="Proteomes" id="UP000320333">
    <property type="component" value="Unassembled WGS sequence"/>
</dbReference>
<comment type="similarity">
    <text evidence="2 8">Belongs to the OSBP family.</text>
</comment>
<dbReference type="GO" id="GO:0120009">
    <property type="term" value="P:intermembrane lipid transfer"/>
    <property type="evidence" value="ECO:0007669"/>
    <property type="project" value="UniProtKB-ARBA"/>
</dbReference>
<evidence type="ECO:0008006" key="15">
    <source>
        <dbReference type="Google" id="ProtNLM"/>
    </source>
</evidence>
<evidence type="ECO:0000256" key="6">
    <source>
        <dbReference type="ARBA" id="ARBA00023055"/>
    </source>
</evidence>
<protein>
    <recommendedName>
        <fullName evidence="15">PH domain-containing protein</fullName>
    </recommendedName>
</protein>
<feature type="region of interest" description="Disordered" evidence="10">
    <location>
        <begin position="42"/>
        <end position="129"/>
    </location>
</feature>
<evidence type="ECO:0000313" key="14">
    <source>
        <dbReference type="Proteomes" id="UP000320333"/>
    </source>
</evidence>
<dbReference type="PROSITE" id="PS01013">
    <property type="entry name" value="OSBP"/>
    <property type="match status" value="1"/>
</dbReference>
<dbReference type="EMBL" id="QEAP01000431">
    <property type="protein sequence ID" value="TPX66661.1"/>
    <property type="molecule type" value="Genomic_DNA"/>
</dbReference>
<dbReference type="GO" id="GO:0030011">
    <property type="term" value="P:maintenance of cell polarity"/>
    <property type="evidence" value="ECO:0007669"/>
    <property type="project" value="TreeGrafter"/>
</dbReference>
<feature type="compositionally biased region" description="Low complexity" evidence="10">
    <location>
        <begin position="790"/>
        <end position="803"/>
    </location>
</feature>
<keyword evidence="7" id="KW-0446">Lipid-binding</keyword>
<dbReference type="GO" id="GO:0006897">
    <property type="term" value="P:endocytosis"/>
    <property type="evidence" value="ECO:0007669"/>
    <property type="project" value="TreeGrafter"/>
</dbReference>
<dbReference type="InterPro" id="IPR037239">
    <property type="entry name" value="OSBP_sf"/>
</dbReference>
<evidence type="ECO:0000259" key="11">
    <source>
        <dbReference type="PROSITE" id="PS50003"/>
    </source>
</evidence>
<evidence type="ECO:0000313" key="13">
    <source>
        <dbReference type="EMBL" id="TPX66661.1"/>
    </source>
</evidence>
<keyword evidence="4" id="KW-0963">Cytoplasm</keyword>
<dbReference type="SUPFAM" id="SSF101576">
    <property type="entry name" value="Supernatant protein factor (SPF), C-terminal domain"/>
    <property type="match status" value="1"/>
</dbReference>
<dbReference type="PROSITE" id="PS50866">
    <property type="entry name" value="GOLD"/>
    <property type="match status" value="1"/>
</dbReference>
<dbReference type="FunFam" id="2.40.160.120:FF:000001">
    <property type="entry name" value="Oxysterol-binding protein"/>
    <property type="match status" value="1"/>
</dbReference>
<evidence type="ECO:0000259" key="12">
    <source>
        <dbReference type="PROSITE" id="PS50866"/>
    </source>
</evidence>
<dbReference type="GO" id="GO:0006887">
    <property type="term" value="P:exocytosis"/>
    <property type="evidence" value="ECO:0007669"/>
    <property type="project" value="TreeGrafter"/>
</dbReference>
<dbReference type="STRING" id="246404.A0A507ES33"/>
<dbReference type="GO" id="GO:0097038">
    <property type="term" value="C:perinuclear endoplasmic reticulum"/>
    <property type="evidence" value="ECO:0007669"/>
    <property type="project" value="TreeGrafter"/>
</dbReference>
<keyword evidence="3" id="KW-0813">Transport</keyword>
<dbReference type="PROSITE" id="PS50003">
    <property type="entry name" value="PH_DOMAIN"/>
    <property type="match status" value="1"/>
</dbReference>
<feature type="compositionally biased region" description="Low complexity" evidence="10">
    <location>
        <begin position="115"/>
        <end position="127"/>
    </location>
</feature>
<gene>
    <name evidence="13" type="ORF">CcCBS67573_g07751</name>
</gene>
<dbReference type="Pfam" id="PF01237">
    <property type="entry name" value="Oxysterol_BP"/>
    <property type="match status" value="1"/>
</dbReference>
<name>A0A507ES33_9FUNG</name>
<comment type="subcellular location">
    <subcellularLocation>
        <location evidence="1">Cytoplasm</location>
    </subcellularLocation>
</comment>
<dbReference type="GO" id="GO:0032541">
    <property type="term" value="C:cortical endoplasmic reticulum"/>
    <property type="evidence" value="ECO:0007669"/>
    <property type="project" value="TreeGrafter"/>
</dbReference>
<feature type="region of interest" description="Disordered" evidence="10">
    <location>
        <begin position="497"/>
        <end position="544"/>
    </location>
</feature>
<dbReference type="InterPro" id="IPR041680">
    <property type="entry name" value="PH_8"/>
</dbReference>
<feature type="compositionally biased region" description="Basic and acidic residues" evidence="10">
    <location>
        <begin position="512"/>
        <end position="534"/>
    </location>
</feature>
<dbReference type="InterPro" id="IPR036598">
    <property type="entry name" value="GOLD_dom_sf"/>
</dbReference>
<evidence type="ECO:0000256" key="2">
    <source>
        <dbReference type="ARBA" id="ARBA00008842"/>
    </source>
</evidence>
<evidence type="ECO:0000256" key="4">
    <source>
        <dbReference type="ARBA" id="ARBA00022490"/>
    </source>
</evidence>
<dbReference type="InterPro" id="IPR001849">
    <property type="entry name" value="PH_domain"/>
</dbReference>
<dbReference type="PANTHER" id="PTHR10972">
    <property type="entry name" value="OXYSTEROL-BINDING PROTEIN-RELATED"/>
    <property type="match status" value="1"/>
</dbReference>
<feature type="domain" description="PH" evidence="11">
    <location>
        <begin position="197"/>
        <end position="289"/>
    </location>
</feature>
<evidence type="ECO:0000256" key="10">
    <source>
        <dbReference type="SAM" id="MobiDB-lite"/>
    </source>
</evidence>
<evidence type="ECO:0000256" key="5">
    <source>
        <dbReference type="ARBA" id="ARBA00022553"/>
    </source>
</evidence>
<feature type="domain" description="GOLD" evidence="12">
    <location>
        <begin position="1"/>
        <end position="187"/>
    </location>
</feature>
<feature type="compositionally biased region" description="Low complexity" evidence="10">
    <location>
        <begin position="535"/>
        <end position="544"/>
    </location>
</feature>
<accession>A0A507ES33</accession>
<dbReference type="InterPro" id="IPR018494">
    <property type="entry name" value="Oxysterol-bd_CS"/>
</dbReference>
<evidence type="ECO:0000256" key="7">
    <source>
        <dbReference type="ARBA" id="ARBA00023121"/>
    </source>
</evidence>
<keyword evidence="9" id="KW-0175">Coiled coil</keyword>
<dbReference type="PANTHER" id="PTHR10972:SF203">
    <property type="entry name" value="OXYSTEROL-BINDING PROTEIN HOMOLOG 3"/>
    <property type="match status" value="1"/>
</dbReference>